<gene>
    <name evidence="2" type="ORF">DSM04_103368</name>
</gene>
<protein>
    <submittedName>
        <fullName evidence="2">Uncharacterized protein</fullName>
    </submittedName>
</protein>
<dbReference type="OrthoDB" id="709028at2"/>
<keyword evidence="1" id="KW-0812">Transmembrane</keyword>
<feature type="transmembrane region" description="Helical" evidence="1">
    <location>
        <begin position="78"/>
        <end position="96"/>
    </location>
</feature>
<comment type="caution">
    <text evidence="2">The sequence shown here is derived from an EMBL/GenBank/DDBJ whole genome shotgun (WGS) entry which is preliminary data.</text>
</comment>
<name>A0A4Q0NW95_9FLAO</name>
<dbReference type="RefSeq" id="WP_128761049.1">
    <property type="nucleotide sequence ID" value="NZ_QOVI01000003.1"/>
</dbReference>
<evidence type="ECO:0000313" key="3">
    <source>
        <dbReference type="Proteomes" id="UP000289821"/>
    </source>
</evidence>
<evidence type="ECO:0000313" key="2">
    <source>
        <dbReference type="EMBL" id="RXG15479.1"/>
    </source>
</evidence>
<dbReference type="EMBL" id="QOVI01000003">
    <property type="protein sequence ID" value="RXG15479.1"/>
    <property type="molecule type" value="Genomic_DNA"/>
</dbReference>
<keyword evidence="3" id="KW-1185">Reference proteome</keyword>
<keyword evidence="1" id="KW-1133">Transmembrane helix</keyword>
<organism evidence="2 3">
    <name type="scientific">Leeuwenhoekiella aestuarii</name>
    <dbReference type="NCBI Taxonomy" id="2249426"/>
    <lineage>
        <taxon>Bacteria</taxon>
        <taxon>Pseudomonadati</taxon>
        <taxon>Bacteroidota</taxon>
        <taxon>Flavobacteriia</taxon>
        <taxon>Flavobacteriales</taxon>
        <taxon>Flavobacteriaceae</taxon>
        <taxon>Leeuwenhoekiella</taxon>
    </lineage>
</organism>
<accession>A0A4Q0NW95</accession>
<proteinExistence type="predicted"/>
<evidence type="ECO:0000256" key="1">
    <source>
        <dbReference type="SAM" id="Phobius"/>
    </source>
</evidence>
<feature type="transmembrane region" description="Helical" evidence="1">
    <location>
        <begin position="40"/>
        <end position="58"/>
    </location>
</feature>
<dbReference type="AlphaFoldDB" id="A0A4Q0NW95"/>
<feature type="transmembrane region" description="Helical" evidence="1">
    <location>
        <begin position="167"/>
        <end position="191"/>
    </location>
</feature>
<sequence>MDELEFLKKDWKRQEADLPKISGDAIYKMIHKRSSSLMKWILYVSIFEFILWTFINVLTINNKTWESLRKIHLFEFEIISVLLQYIVLGFFIFIFYKNYKEVQTTDSTRHLMNRILKVRRTVNFYVAYNLILMFVVGLIVFFAMLYFDPEFEKIMITADDGSQSIPLGFIALFIGGLLLLVFMLWLFYKLLYGILLKRLKRNYKELNKLELRD</sequence>
<keyword evidence="1" id="KW-0472">Membrane</keyword>
<dbReference type="Proteomes" id="UP000289821">
    <property type="component" value="Unassembled WGS sequence"/>
</dbReference>
<reference evidence="2 3" key="1">
    <citation type="submission" date="2018-07" db="EMBL/GenBank/DDBJ databases">
        <title>Leeuwenhoekiella genomics.</title>
        <authorList>
            <person name="Tahon G."/>
            <person name="Willems A."/>
        </authorList>
    </citation>
    <scope>NUCLEOTIDE SEQUENCE [LARGE SCALE GENOMIC DNA]</scope>
    <source>
        <strain evidence="2 3">R-50232</strain>
    </source>
</reference>
<feature type="transmembrane region" description="Helical" evidence="1">
    <location>
        <begin position="122"/>
        <end position="147"/>
    </location>
</feature>